<evidence type="ECO:0000256" key="2">
    <source>
        <dbReference type="SAM" id="Phobius"/>
    </source>
</evidence>
<dbReference type="KEGG" id="chya:V22_17590"/>
<gene>
    <name evidence="3" type="ORF">V22_17590</name>
</gene>
<sequence length="169" mass="18512">MTDLETNSSPAVEDAPESGEVSKPNPLLAVYRQPLVWFWICLTACIVWWISLISMAILTANPVTLNRVQLSRADVIVVASLEFPETAMVDSVLRGEVEAGTSLTVRNLSDLSVTDAGPYILALSKLRSDRYEIVGGSLDMVDPIIYPATDEVVETVRTYLEKSPEADPE</sequence>
<evidence type="ECO:0000313" key="4">
    <source>
        <dbReference type="Proteomes" id="UP000319976"/>
    </source>
</evidence>
<dbReference type="Proteomes" id="UP000319976">
    <property type="component" value="Chromosome"/>
</dbReference>
<organism evidence="3 4">
    <name type="scientific">Calycomorphotria hydatis</name>
    <dbReference type="NCBI Taxonomy" id="2528027"/>
    <lineage>
        <taxon>Bacteria</taxon>
        <taxon>Pseudomonadati</taxon>
        <taxon>Planctomycetota</taxon>
        <taxon>Planctomycetia</taxon>
        <taxon>Planctomycetales</taxon>
        <taxon>Planctomycetaceae</taxon>
        <taxon>Calycomorphotria</taxon>
    </lineage>
</organism>
<feature type="compositionally biased region" description="Polar residues" evidence="1">
    <location>
        <begin position="1"/>
        <end position="10"/>
    </location>
</feature>
<keyword evidence="4" id="KW-1185">Reference proteome</keyword>
<dbReference type="RefSeq" id="WP_145261756.1">
    <property type="nucleotide sequence ID" value="NZ_CP036316.1"/>
</dbReference>
<dbReference type="AlphaFoldDB" id="A0A517T815"/>
<dbReference type="OrthoDB" id="92729at203682"/>
<accession>A0A517T815</accession>
<feature type="region of interest" description="Disordered" evidence="1">
    <location>
        <begin position="1"/>
        <end position="22"/>
    </location>
</feature>
<proteinExistence type="predicted"/>
<protein>
    <submittedName>
        <fullName evidence="3">Uncharacterized protein</fullName>
    </submittedName>
</protein>
<evidence type="ECO:0000256" key="1">
    <source>
        <dbReference type="SAM" id="MobiDB-lite"/>
    </source>
</evidence>
<reference evidence="3 4" key="1">
    <citation type="submission" date="2019-02" db="EMBL/GenBank/DDBJ databases">
        <title>Deep-cultivation of Planctomycetes and their phenomic and genomic characterization uncovers novel biology.</title>
        <authorList>
            <person name="Wiegand S."/>
            <person name="Jogler M."/>
            <person name="Boedeker C."/>
            <person name="Pinto D."/>
            <person name="Vollmers J."/>
            <person name="Rivas-Marin E."/>
            <person name="Kohn T."/>
            <person name="Peeters S.H."/>
            <person name="Heuer A."/>
            <person name="Rast P."/>
            <person name="Oberbeckmann S."/>
            <person name="Bunk B."/>
            <person name="Jeske O."/>
            <person name="Meyerdierks A."/>
            <person name="Storesund J.E."/>
            <person name="Kallscheuer N."/>
            <person name="Luecker S."/>
            <person name="Lage O.M."/>
            <person name="Pohl T."/>
            <person name="Merkel B.J."/>
            <person name="Hornburger P."/>
            <person name="Mueller R.-W."/>
            <person name="Bruemmer F."/>
            <person name="Labrenz M."/>
            <person name="Spormann A.M."/>
            <person name="Op den Camp H."/>
            <person name="Overmann J."/>
            <person name="Amann R."/>
            <person name="Jetten M.S.M."/>
            <person name="Mascher T."/>
            <person name="Medema M.H."/>
            <person name="Devos D.P."/>
            <person name="Kaster A.-K."/>
            <person name="Ovreas L."/>
            <person name="Rohde M."/>
            <person name="Galperin M.Y."/>
            <person name="Jogler C."/>
        </authorList>
    </citation>
    <scope>NUCLEOTIDE SEQUENCE [LARGE SCALE GENOMIC DNA]</scope>
    <source>
        <strain evidence="3 4">V22</strain>
    </source>
</reference>
<feature type="transmembrane region" description="Helical" evidence="2">
    <location>
        <begin position="36"/>
        <end position="58"/>
    </location>
</feature>
<keyword evidence="2" id="KW-0472">Membrane</keyword>
<name>A0A517T815_9PLAN</name>
<keyword evidence="2" id="KW-1133">Transmembrane helix</keyword>
<dbReference type="EMBL" id="CP036316">
    <property type="protein sequence ID" value="QDT64524.1"/>
    <property type="molecule type" value="Genomic_DNA"/>
</dbReference>
<keyword evidence="2" id="KW-0812">Transmembrane</keyword>
<evidence type="ECO:0000313" key="3">
    <source>
        <dbReference type="EMBL" id="QDT64524.1"/>
    </source>
</evidence>